<sequence length="363" mass="41610">MQLSHLNTLAHSNQSFGNGRRVTIGVIAVEMNSFTMNTKERYAESFKIFRQKSGELAHIVNILNGCLGGILLRRNFSPTQGRHQLNVLSVGSGSGEADIEILKILNKKMVQESEGCQEIKIHNWVVEPNRYFLEIYEAAIEQLPPSWLKEKGEAEAEQHQKKEGEGEGLGEGGDLVEEGSGEVLFKLLNITFEQFKETNADKKFDIIHFVHSFYYIDMEQALVHCMGKILHRNGFVICIVGDQDSFTEKVIDKVKNVGQRDNATQCKEQNAEKIKKIAEKHKWKYEHHTCAFKFDISEVFDEQSKTGNLLLDFFTHTVDFRFTSNEIIVQETLDLIRSLSFVEDRKYFGSLIEHILFIYSHDN</sequence>
<dbReference type="RefSeq" id="XP_031565161.1">
    <property type="nucleotide sequence ID" value="XM_031709301.1"/>
</dbReference>
<dbReference type="SUPFAM" id="SSF53335">
    <property type="entry name" value="S-adenosyl-L-methionine-dependent methyltransferases"/>
    <property type="match status" value="1"/>
</dbReference>
<evidence type="ECO:0000313" key="2">
    <source>
        <dbReference type="Proteomes" id="UP000515163"/>
    </source>
</evidence>
<evidence type="ECO:0000256" key="1">
    <source>
        <dbReference type="SAM" id="MobiDB-lite"/>
    </source>
</evidence>
<protein>
    <submittedName>
        <fullName evidence="3">Histamine N-methyltransferase-like</fullName>
    </submittedName>
</protein>
<feature type="region of interest" description="Disordered" evidence="1">
    <location>
        <begin position="151"/>
        <end position="173"/>
    </location>
</feature>
<dbReference type="FunCoup" id="A0A6P8ICB5">
    <property type="interactions" value="605"/>
</dbReference>
<gene>
    <name evidence="3" type="primary">LOC116300426</name>
</gene>
<reference evidence="3" key="1">
    <citation type="submission" date="2025-08" db="UniProtKB">
        <authorList>
            <consortium name="RefSeq"/>
        </authorList>
    </citation>
    <scope>IDENTIFICATION</scope>
    <source>
        <tissue evidence="3">Tentacle</tissue>
    </source>
</reference>
<evidence type="ECO:0000313" key="3">
    <source>
        <dbReference type="RefSeq" id="XP_031565161.1"/>
    </source>
</evidence>
<dbReference type="GeneID" id="116300426"/>
<dbReference type="KEGG" id="aten:116300426"/>
<feature type="compositionally biased region" description="Basic and acidic residues" evidence="1">
    <location>
        <begin position="151"/>
        <end position="165"/>
    </location>
</feature>
<dbReference type="InParanoid" id="A0A6P8ICB5"/>
<dbReference type="InterPro" id="IPR029063">
    <property type="entry name" value="SAM-dependent_MTases_sf"/>
</dbReference>
<organism evidence="2 3">
    <name type="scientific">Actinia tenebrosa</name>
    <name type="common">Australian red waratah sea anemone</name>
    <dbReference type="NCBI Taxonomy" id="6105"/>
    <lineage>
        <taxon>Eukaryota</taxon>
        <taxon>Metazoa</taxon>
        <taxon>Cnidaria</taxon>
        <taxon>Anthozoa</taxon>
        <taxon>Hexacorallia</taxon>
        <taxon>Actiniaria</taxon>
        <taxon>Actiniidae</taxon>
        <taxon>Actinia</taxon>
    </lineage>
</organism>
<proteinExistence type="predicted"/>
<dbReference type="OrthoDB" id="5984880at2759"/>
<dbReference type="Proteomes" id="UP000515163">
    <property type="component" value="Unplaced"/>
</dbReference>
<dbReference type="AlphaFoldDB" id="A0A6P8ICB5"/>
<dbReference type="Pfam" id="PF13489">
    <property type="entry name" value="Methyltransf_23"/>
    <property type="match status" value="1"/>
</dbReference>
<dbReference type="Gene3D" id="3.40.50.150">
    <property type="entry name" value="Vaccinia Virus protein VP39"/>
    <property type="match status" value="1"/>
</dbReference>
<keyword evidence="2" id="KW-1185">Reference proteome</keyword>
<accession>A0A6P8ICB5</accession>
<name>A0A6P8ICB5_ACTTE</name>